<organism evidence="2 3">
    <name type="scientific">Petrolisthes manimaculis</name>
    <dbReference type="NCBI Taxonomy" id="1843537"/>
    <lineage>
        <taxon>Eukaryota</taxon>
        <taxon>Metazoa</taxon>
        <taxon>Ecdysozoa</taxon>
        <taxon>Arthropoda</taxon>
        <taxon>Crustacea</taxon>
        <taxon>Multicrustacea</taxon>
        <taxon>Malacostraca</taxon>
        <taxon>Eumalacostraca</taxon>
        <taxon>Eucarida</taxon>
        <taxon>Decapoda</taxon>
        <taxon>Pleocyemata</taxon>
        <taxon>Anomura</taxon>
        <taxon>Galatheoidea</taxon>
        <taxon>Porcellanidae</taxon>
        <taxon>Petrolisthes</taxon>
    </lineage>
</organism>
<protein>
    <submittedName>
        <fullName evidence="2">Uncharacterized protein</fullName>
    </submittedName>
</protein>
<sequence length="244" mass="27034">MTYPAILLALLTLILVGHKGGTVPLPTPQHLPHNTFPAALHTDTHVLSGSKAFQPSLQVISPHGKALSPGKISDSSISRIPTLSDAKGYGGIVIRPQEKDKKKYYAGVQPANGLPSSPEYSVQVNVEGEHSPPIHRQYFIQTTSTSGTNHQEFEESQDEEFSIENPDDFNVVERFRIGNKFFENLFFDTFLSSIFSTVATLKVFMLEQVGLGNLFGARGLIGTYWGIWDYVVPVLDWRAQKDFV</sequence>
<keyword evidence="3" id="KW-1185">Reference proteome</keyword>
<gene>
    <name evidence="2" type="ORF">Pmani_038907</name>
</gene>
<dbReference type="Proteomes" id="UP001292094">
    <property type="component" value="Unassembled WGS sequence"/>
</dbReference>
<feature type="signal peptide" evidence="1">
    <location>
        <begin position="1"/>
        <end position="21"/>
    </location>
</feature>
<evidence type="ECO:0000313" key="2">
    <source>
        <dbReference type="EMBL" id="KAK4288043.1"/>
    </source>
</evidence>
<reference evidence="2" key="1">
    <citation type="submission" date="2023-11" db="EMBL/GenBank/DDBJ databases">
        <title>Genome assemblies of two species of porcelain crab, Petrolisthes cinctipes and Petrolisthes manimaculis (Anomura: Porcellanidae).</title>
        <authorList>
            <person name="Angst P."/>
        </authorList>
    </citation>
    <scope>NUCLEOTIDE SEQUENCE</scope>
    <source>
        <strain evidence="2">PB745_02</strain>
        <tissue evidence="2">Gill</tissue>
    </source>
</reference>
<proteinExistence type="predicted"/>
<name>A0AAE1NDR5_9EUCA</name>
<evidence type="ECO:0000256" key="1">
    <source>
        <dbReference type="SAM" id="SignalP"/>
    </source>
</evidence>
<accession>A0AAE1NDR5</accession>
<feature type="chain" id="PRO_5042071302" evidence="1">
    <location>
        <begin position="22"/>
        <end position="244"/>
    </location>
</feature>
<dbReference type="EMBL" id="JAWZYT010006509">
    <property type="protein sequence ID" value="KAK4288043.1"/>
    <property type="molecule type" value="Genomic_DNA"/>
</dbReference>
<comment type="caution">
    <text evidence="2">The sequence shown here is derived from an EMBL/GenBank/DDBJ whole genome shotgun (WGS) entry which is preliminary data.</text>
</comment>
<evidence type="ECO:0000313" key="3">
    <source>
        <dbReference type="Proteomes" id="UP001292094"/>
    </source>
</evidence>
<keyword evidence="1" id="KW-0732">Signal</keyword>
<dbReference type="AlphaFoldDB" id="A0AAE1NDR5"/>